<dbReference type="SMR" id="A0A0M0KIG1"/>
<dbReference type="Gene3D" id="3.30.160.540">
    <property type="match status" value="1"/>
</dbReference>
<dbReference type="HAMAP" id="MF_00267">
    <property type="entry name" value="MinC"/>
    <property type="match status" value="1"/>
</dbReference>
<comment type="similarity">
    <text evidence="1 6">Belongs to the MinC family.</text>
</comment>
<gene>
    <name evidence="6 9" type="primary">minC</name>
    <name evidence="9" type="ORF">AMD02_04615</name>
</gene>
<sequence>MTTQKKQAVTIKGTKDGLTFHLDDRCSFDSIVGELAEKLSSKHYQMEDQPRIQVKVDVGYRYLTVEQKRHIQELITDGRNLDVEEFVSQVMTKEEAEEKRKEAQIVSVAKVIRSGQVFSVDGDLLLIGDVNPGGTIRASGNIFVIGSLRGIAHAGYKGNGEAVIATSHMAPAQLRIGEQIFHWSKEEQQAGDRIMECAYIASDTNEIQLDRVQKLLKIRPNLATFLDEMVEQ</sequence>
<dbReference type="PATRIC" id="fig|136160.3.peg.1195"/>
<comment type="subunit">
    <text evidence="5 6">Interacts with MinD and FtsZ.</text>
</comment>
<dbReference type="GeneID" id="87598550"/>
<proteinExistence type="inferred from homology"/>
<evidence type="ECO:0000256" key="2">
    <source>
        <dbReference type="ARBA" id="ARBA00022618"/>
    </source>
</evidence>
<comment type="function">
    <text evidence="6">Cell division inhibitor that blocks the formation of polar Z ring septums. Rapidly oscillates between the poles of the cell to destabilize FtsZ filaments that have formed before they mature into polar Z rings. Prevents FtsZ polymerization.</text>
</comment>
<evidence type="ECO:0000313" key="9">
    <source>
        <dbReference type="EMBL" id="KOO38223.1"/>
    </source>
</evidence>
<accession>A0A0M0KIG1</accession>
<dbReference type="Pfam" id="PF22642">
    <property type="entry name" value="MinC_N_1"/>
    <property type="match status" value="1"/>
</dbReference>
<dbReference type="Gene3D" id="2.160.20.70">
    <property type="match status" value="1"/>
</dbReference>
<dbReference type="InterPro" id="IPR013033">
    <property type="entry name" value="MinC"/>
</dbReference>
<keyword evidence="3 6" id="KW-0717">Septation</keyword>
<dbReference type="RefSeq" id="WP_010899172.1">
    <property type="nucleotide sequence ID" value="NZ_CP040441.1"/>
</dbReference>
<dbReference type="GO" id="GO:1901891">
    <property type="term" value="P:regulation of cell septum assembly"/>
    <property type="evidence" value="ECO:0007669"/>
    <property type="project" value="InterPro"/>
</dbReference>
<dbReference type="GO" id="GO:0000902">
    <property type="term" value="P:cell morphogenesis"/>
    <property type="evidence" value="ECO:0007669"/>
    <property type="project" value="InterPro"/>
</dbReference>
<evidence type="ECO:0000256" key="1">
    <source>
        <dbReference type="ARBA" id="ARBA00006291"/>
    </source>
</evidence>
<organism evidence="9">
    <name type="scientific">Halalkalibacterium halodurans</name>
    <name type="common">Bacillus halodurans</name>
    <dbReference type="NCBI Taxonomy" id="86665"/>
    <lineage>
        <taxon>Bacteria</taxon>
        <taxon>Bacillati</taxon>
        <taxon>Bacillota</taxon>
        <taxon>Bacilli</taxon>
        <taxon>Bacillales</taxon>
        <taxon>Bacillaceae</taxon>
        <taxon>Halalkalibacterium (ex Joshi et al. 2022)</taxon>
    </lineage>
</organism>
<dbReference type="OMA" id="EMECAYI"/>
<name>A0A0M0KIG1_ALKHA</name>
<dbReference type="GO" id="GO:0000917">
    <property type="term" value="P:division septum assembly"/>
    <property type="evidence" value="ECO:0007669"/>
    <property type="project" value="UniProtKB-KW"/>
</dbReference>
<dbReference type="InterPro" id="IPR005526">
    <property type="entry name" value="Septum_form_inhib_MinC_C"/>
</dbReference>
<keyword evidence="2 6" id="KW-0132">Cell division</keyword>
<evidence type="ECO:0000256" key="3">
    <source>
        <dbReference type="ARBA" id="ARBA00023210"/>
    </source>
</evidence>
<accession>A0A4Y7WJY4</accession>
<dbReference type="PANTHER" id="PTHR34108:SF1">
    <property type="entry name" value="SEPTUM SITE-DETERMINING PROTEIN MINC"/>
    <property type="match status" value="1"/>
</dbReference>
<evidence type="ECO:0000256" key="5">
    <source>
        <dbReference type="ARBA" id="ARBA00046874"/>
    </source>
</evidence>
<dbReference type="InterPro" id="IPR036145">
    <property type="entry name" value="MinC_C_sf"/>
</dbReference>
<dbReference type="InterPro" id="IPR016098">
    <property type="entry name" value="CAP/MinC_C"/>
</dbReference>
<dbReference type="SUPFAM" id="SSF63848">
    <property type="entry name" value="Cell-division inhibitor MinC, C-terminal domain"/>
    <property type="match status" value="1"/>
</dbReference>
<dbReference type="EMBL" id="LILD01000001">
    <property type="protein sequence ID" value="KOO38223.1"/>
    <property type="molecule type" value="Genomic_DNA"/>
</dbReference>
<protein>
    <recommendedName>
        <fullName evidence="6">Probable septum site-determining protein MinC</fullName>
    </recommendedName>
</protein>
<dbReference type="Pfam" id="PF03775">
    <property type="entry name" value="MinC_C"/>
    <property type="match status" value="1"/>
</dbReference>
<evidence type="ECO:0000256" key="4">
    <source>
        <dbReference type="ARBA" id="ARBA00023306"/>
    </source>
</evidence>
<dbReference type="NCBIfam" id="TIGR01222">
    <property type="entry name" value="minC"/>
    <property type="match status" value="1"/>
</dbReference>
<dbReference type="InterPro" id="IPR055219">
    <property type="entry name" value="MinC_N_1"/>
</dbReference>
<dbReference type="PANTHER" id="PTHR34108">
    <property type="entry name" value="SEPTUM SITE-DETERMINING PROTEIN MINC"/>
    <property type="match status" value="1"/>
</dbReference>
<evidence type="ECO:0000259" key="8">
    <source>
        <dbReference type="Pfam" id="PF22642"/>
    </source>
</evidence>
<evidence type="ECO:0000256" key="6">
    <source>
        <dbReference type="HAMAP-Rule" id="MF_00267"/>
    </source>
</evidence>
<keyword evidence="4 6" id="KW-0131">Cell cycle</keyword>
<comment type="caution">
    <text evidence="9">The sequence shown here is derived from an EMBL/GenBank/DDBJ whole genome shotgun (WGS) entry which is preliminary data.</text>
</comment>
<evidence type="ECO:0000259" key="7">
    <source>
        <dbReference type="Pfam" id="PF03775"/>
    </source>
</evidence>
<feature type="domain" description="Septum formation inhibitor MinC C-terminal" evidence="7">
    <location>
        <begin position="108"/>
        <end position="209"/>
    </location>
</feature>
<reference evidence="9" key="1">
    <citation type="submission" date="2015-08" db="EMBL/GenBank/DDBJ databases">
        <title>Complete DNA Sequence of Pseudomonas syringae pv. actinidiae, the Causal Agent of Kiwifruit Canker Disease.</title>
        <authorList>
            <person name="Rikkerink E.H.A."/>
            <person name="Fineran P.C."/>
        </authorList>
    </citation>
    <scope>NUCLEOTIDE SEQUENCE</scope>
    <source>
        <strain evidence="9">DSM 13666</strain>
    </source>
</reference>
<dbReference type="AlphaFoldDB" id="A0A0M0KIG1"/>
<feature type="domain" description="Septum site-determining protein MinC N-terminal" evidence="8">
    <location>
        <begin position="9"/>
        <end position="86"/>
    </location>
</feature>